<gene>
    <name evidence="1" type="ORF">IO99_03680</name>
</gene>
<evidence type="ECO:0000313" key="2">
    <source>
        <dbReference type="Proteomes" id="UP000028542"/>
    </source>
</evidence>
<dbReference type="RefSeq" id="WP_035130358.1">
    <property type="nucleotide sequence ID" value="NZ_JPMD01000005.1"/>
</dbReference>
<accession>A0A084JGI5</accession>
<keyword evidence="2" id="KW-1185">Reference proteome</keyword>
<protein>
    <submittedName>
        <fullName evidence="1">Uncharacterized protein</fullName>
    </submittedName>
</protein>
<dbReference type="AlphaFoldDB" id="A0A084JGI5"/>
<evidence type="ECO:0000313" key="1">
    <source>
        <dbReference type="EMBL" id="KEZ88069.1"/>
    </source>
</evidence>
<dbReference type="eggNOG" id="ENOG5033XN5">
    <property type="taxonomic scope" value="Bacteria"/>
</dbReference>
<name>A0A084JGI5_9CLOT</name>
<dbReference type="EMBL" id="JPMD01000005">
    <property type="protein sequence ID" value="KEZ88069.1"/>
    <property type="molecule type" value="Genomic_DNA"/>
</dbReference>
<proteinExistence type="predicted"/>
<reference evidence="1 2" key="1">
    <citation type="submission" date="2014-07" db="EMBL/GenBank/DDBJ databases">
        <title>Draft genome of Clostridium sulfidigenes 113A isolated from sediments associated with methane hydrate from Krishna Godavari basin.</title>
        <authorList>
            <person name="Honkalas V.S."/>
            <person name="Dabir A.P."/>
            <person name="Arora P."/>
            <person name="Dhakephalkar P.K."/>
        </authorList>
    </citation>
    <scope>NUCLEOTIDE SEQUENCE [LARGE SCALE GENOMIC DNA]</scope>
    <source>
        <strain evidence="1 2">113A</strain>
    </source>
</reference>
<sequence length="154" mass="17936">MIEYALRQSYEEMKTTLTDAKYDLNNDELKKAVNYRVGTFLHWLIDSYERVEKFAVVSQDDKSFFSGLRYANNKLKHDTNTIKIYQRTGGFSFPISFPLSIPAIEFKWCGYENEANAKYKNQFDNYVSFIQDTDIMETSEKALLIIDALSTNGM</sequence>
<organism evidence="1 2">
    <name type="scientific">Clostridium sulfidigenes</name>
    <dbReference type="NCBI Taxonomy" id="318464"/>
    <lineage>
        <taxon>Bacteria</taxon>
        <taxon>Bacillati</taxon>
        <taxon>Bacillota</taxon>
        <taxon>Clostridia</taxon>
        <taxon>Eubacteriales</taxon>
        <taxon>Clostridiaceae</taxon>
        <taxon>Clostridium</taxon>
    </lineage>
</organism>
<comment type="caution">
    <text evidence="1">The sequence shown here is derived from an EMBL/GenBank/DDBJ whole genome shotgun (WGS) entry which is preliminary data.</text>
</comment>
<dbReference type="Proteomes" id="UP000028542">
    <property type="component" value="Unassembled WGS sequence"/>
</dbReference>